<keyword evidence="4" id="KW-1185">Reference proteome</keyword>
<dbReference type="EMBL" id="ABCK01000004">
    <property type="protein sequence ID" value="EDM28638.1"/>
    <property type="molecule type" value="Genomic_DNA"/>
</dbReference>
<reference evidence="3 4" key="1">
    <citation type="journal article" date="2010" name="J. Bacteriol.">
        <title>Genome sequence of Lentisphaera araneosa HTCC2155T, the type species of the order Lentisphaerales in the phylum Lentisphaerae.</title>
        <authorList>
            <person name="Thrash J.C."/>
            <person name="Cho J.C."/>
            <person name="Vergin K.L."/>
            <person name="Morris R.M."/>
            <person name="Giovannoni S.J."/>
        </authorList>
    </citation>
    <scope>NUCLEOTIDE SEQUENCE [LARGE SCALE GENOMIC DNA]</scope>
    <source>
        <strain evidence="3 4">HTCC2155</strain>
    </source>
</reference>
<dbReference type="SUPFAM" id="SSF56300">
    <property type="entry name" value="Metallo-dependent phosphatases"/>
    <property type="match status" value="1"/>
</dbReference>
<sequence length="291" mass="33598">MKQFSAFLILCLILSSCSSTNTKKLTFGAVADCQYCDQKSRGVRKYSSSHKKLAQCVEHFNKEDLDFVIHLGDLIDKDFKSFDVVLPIYNSLKADHYHALGNHDFDVADELKKDVPTKMGMDSKYHYFDKANWRFIILDGNDVSFHAYPKESPEYKYAAEYYKTKKITSPKWNGAVGEEQMKWLETLLQESQEGNQQVILFSHFPVYPKDPHNLWNAKELVALLEDYPCVKAYINGHNHKGNYAEKQGIHYLTLKGMVDTPENTYAIIKLNQESILVQGFGREKQRSLFIK</sequence>
<dbReference type="GO" id="GO:0047734">
    <property type="term" value="F:CDP-glycerol diphosphatase activity"/>
    <property type="evidence" value="ECO:0007669"/>
    <property type="project" value="TreeGrafter"/>
</dbReference>
<dbReference type="GO" id="GO:0008663">
    <property type="term" value="F:2',3'-cyclic-nucleotide 2'-phosphodiesterase activity"/>
    <property type="evidence" value="ECO:0007669"/>
    <property type="project" value="TreeGrafter"/>
</dbReference>
<dbReference type="GO" id="GO:0030145">
    <property type="term" value="F:manganese ion binding"/>
    <property type="evidence" value="ECO:0007669"/>
    <property type="project" value="TreeGrafter"/>
</dbReference>
<organism evidence="3 4">
    <name type="scientific">Lentisphaera araneosa HTCC2155</name>
    <dbReference type="NCBI Taxonomy" id="313628"/>
    <lineage>
        <taxon>Bacteria</taxon>
        <taxon>Pseudomonadati</taxon>
        <taxon>Lentisphaerota</taxon>
        <taxon>Lentisphaeria</taxon>
        <taxon>Lentisphaerales</taxon>
        <taxon>Lentisphaeraceae</taxon>
        <taxon>Lentisphaera</taxon>
    </lineage>
</organism>
<dbReference type="PANTHER" id="PTHR16509:SF8">
    <property type="entry name" value="MANGANESE-DEPENDENT ADP-RIBOSE_CDP-ALCOHOL DIPHOSPHATASE"/>
    <property type="match status" value="1"/>
</dbReference>
<feature type="chain" id="PRO_5002692262" description="Calcineurin-like phosphoesterase domain-containing protein" evidence="1">
    <location>
        <begin position="21"/>
        <end position="291"/>
    </location>
</feature>
<comment type="caution">
    <text evidence="3">The sequence shown here is derived from an EMBL/GenBank/DDBJ whole genome shotgun (WGS) entry which is preliminary data.</text>
</comment>
<name>A6DHY4_9BACT</name>
<dbReference type="Gene3D" id="3.60.21.10">
    <property type="match status" value="1"/>
</dbReference>
<accession>A6DHY4</accession>
<dbReference type="GO" id="GO:0047631">
    <property type="term" value="F:ADP-ribose diphosphatase activity"/>
    <property type="evidence" value="ECO:0007669"/>
    <property type="project" value="TreeGrafter"/>
</dbReference>
<dbReference type="Proteomes" id="UP000004947">
    <property type="component" value="Unassembled WGS sequence"/>
</dbReference>
<keyword evidence="1" id="KW-0732">Signal</keyword>
<proteinExistence type="predicted"/>
<feature type="domain" description="Calcineurin-like phosphoesterase" evidence="2">
    <location>
        <begin position="26"/>
        <end position="240"/>
    </location>
</feature>
<dbReference type="InterPro" id="IPR029052">
    <property type="entry name" value="Metallo-depent_PP-like"/>
</dbReference>
<evidence type="ECO:0000256" key="1">
    <source>
        <dbReference type="SAM" id="SignalP"/>
    </source>
</evidence>
<dbReference type="Pfam" id="PF00149">
    <property type="entry name" value="Metallophos"/>
    <property type="match status" value="1"/>
</dbReference>
<feature type="signal peptide" evidence="1">
    <location>
        <begin position="1"/>
        <end position="20"/>
    </location>
</feature>
<dbReference type="PANTHER" id="PTHR16509">
    <property type="match status" value="1"/>
</dbReference>
<dbReference type="RefSeq" id="WP_007277519.1">
    <property type="nucleotide sequence ID" value="NZ_ABCK01000004.1"/>
</dbReference>
<dbReference type="eggNOG" id="COG1409">
    <property type="taxonomic scope" value="Bacteria"/>
</dbReference>
<dbReference type="AlphaFoldDB" id="A6DHY4"/>
<evidence type="ECO:0000259" key="2">
    <source>
        <dbReference type="Pfam" id="PF00149"/>
    </source>
</evidence>
<evidence type="ECO:0000313" key="3">
    <source>
        <dbReference type="EMBL" id="EDM28638.1"/>
    </source>
</evidence>
<protein>
    <recommendedName>
        <fullName evidence="2">Calcineurin-like phosphoesterase domain-containing protein</fullName>
    </recommendedName>
</protein>
<dbReference type="OrthoDB" id="9791866at2"/>
<dbReference type="PROSITE" id="PS51257">
    <property type="entry name" value="PROKAR_LIPOPROTEIN"/>
    <property type="match status" value="1"/>
</dbReference>
<evidence type="ECO:0000313" key="4">
    <source>
        <dbReference type="Proteomes" id="UP000004947"/>
    </source>
</evidence>
<gene>
    <name evidence="3" type="ORF">LNTAR_08714</name>
</gene>
<dbReference type="InterPro" id="IPR004843">
    <property type="entry name" value="Calcineurin-like_PHP"/>
</dbReference>
<dbReference type="STRING" id="313628.LNTAR_08714"/>